<dbReference type="AlphaFoldDB" id="A2C2C9"/>
<dbReference type="Pfam" id="PF07862">
    <property type="entry name" value="Nif11"/>
    <property type="match status" value="1"/>
</dbReference>
<evidence type="ECO:0000313" key="2">
    <source>
        <dbReference type="EMBL" id="ABM75639.1"/>
    </source>
</evidence>
<dbReference type="KEGG" id="pme:NATL1_10811"/>
<gene>
    <name evidence="2" type="ordered locus">NATL1_10811</name>
</gene>
<protein>
    <recommendedName>
        <fullName evidence="1">Nif11 domain-containing protein</fullName>
    </recommendedName>
</protein>
<dbReference type="eggNOG" id="COG0662">
    <property type="taxonomic scope" value="Bacteria"/>
</dbReference>
<dbReference type="HOGENOM" id="CLU_2772594_0_0_3"/>
<dbReference type="RefSeq" id="WP_011823758.1">
    <property type="nucleotide sequence ID" value="NC_008819.1"/>
</dbReference>
<dbReference type="InterPro" id="IPR012903">
    <property type="entry name" value="Nif11"/>
</dbReference>
<evidence type="ECO:0000259" key="1">
    <source>
        <dbReference type="Pfam" id="PF07862"/>
    </source>
</evidence>
<name>A2C2C9_PROM1</name>
<accession>A2C2C9</accession>
<sequence>MSKKDYDRFLYKIDQLNQLVRLINSSPEKYKLITSCKTHEDVVELAKLWGYEIGKRWGES</sequence>
<reference evidence="3" key="1">
    <citation type="journal article" date="2007" name="PLoS Genet.">
        <title>Patterns and implications of gene gain and loss in the evolution of Prochlorococcus.</title>
        <authorList>
            <person name="Kettler G.C."/>
            <person name="Martiny A.C."/>
            <person name="Huang K."/>
            <person name="Zucker J."/>
            <person name="Coleman M.L."/>
            <person name="Rodrigue S."/>
            <person name="Chen F."/>
            <person name="Lapidus A."/>
            <person name="Ferriera S."/>
            <person name="Johnson J."/>
            <person name="Steglich C."/>
            <person name="Church G.M."/>
            <person name="Richardson P."/>
            <person name="Chisholm S.W."/>
        </authorList>
    </citation>
    <scope>NUCLEOTIDE SEQUENCE [LARGE SCALE GENOMIC DNA]</scope>
    <source>
        <strain evidence="3">NATL1A</strain>
    </source>
</reference>
<feature type="domain" description="Nif11" evidence="1">
    <location>
        <begin position="1"/>
        <end position="57"/>
    </location>
</feature>
<proteinExistence type="predicted"/>
<organism evidence="2 3">
    <name type="scientific">Prochlorococcus marinus (strain NATL1A)</name>
    <dbReference type="NCBI Taxonomy" id="167555"/>
    <lineage>
        <taxon>Bacteria</taxon>
        <taxon>Bacillati</taxon>
        <taxon>Cyanobacteriota</taxon>
        <taxon>Cyanophyceae</taxon>
        <taxon>Synechococcales</taxon>
        <taxon>Prochlorococcaceae</taxon>
        <taxon>Prochlorococcus</taxon>
    </lineage>
</organism>
<dbReference type="Proteomes" id="UP000002592">
    <property type="component" value="Chromosome"/>
</dbReference>
<dbReference type="EMBL" id="CP000553">
    <property type="protein sequence ID" value="ABM75639.1"/>
    <property type="molecule type" value="Genomic_DNA"/>
</dbReference>
<evidence type="ECO:0000313" key="3">
    <source>
        <dbReference type="Proteomes" id="UP000002592"/>
    </source>
</evidence>